<reference evidence="5 6" key="1">
    <citation type="submission" date="2022-04" db="EMBL/GenBank/DDBJ databases">
        <title>Positive selection, recombination, and allopatry shape intraspecific diversity of widespread and dominant cyanobacteria.</title>
        <authorList>
            <person name="Wei J."/>
            <person name="Shu W."/>
            <person name="Hu C."/>
        </authorList>
    </citation>
    <scope>NUCLEOTIDE SEQUENCE [LARGE SCALE GENOMIC DNA]</scope>
    <source>
        <strain evidence="5 6">GB2-A4</strain>
    </source>
</reference>
<evidence type="ECO:0000256" key="1">
    <source>
        <dbReference type="ARBA" id="ARBA00023015"/>
    </source>
</evidence>
<dbReference type="RefSeq" id="WP_242017086.1">
    <property type="nucleotide sequence ID" value="NZ_JAMPKM010000030.1"/>
</dbReference>
<dbReference type="Gene3D" id="1.10.10.10">
    <property type="entry name" value="Winged helix-like DNA-binding domain superfamily/Winged helix DNA-binding domain"/>
    <property type="match status" value="1"/>
</dbReference>
<evidence type="ECO:0000313" key="5">
    <source>
        <dbReference type="EMBL" id="MEP0820451.1"/>
    </source>
</evidence>
<name>A0ABV0JFB1_9CYAN</name>
<evidence type="ECO:0000256" key="3">
    <source>
        <dbReference type="ARBA" id="ARBA00023163"/>
    </source>
</evidence>
<keyword evidence="1" id="KW-0805">Transcription regulation</keyword>
<dbReference type="InterPro" id="IPR036388">
    <property type="entry name" value="WH-like_DNA-bd_sf"/>
</dbReference>
<dbReference type="PANTHER" id="PTHR30118">
    <property type="entry name" value="HTH-TYPE TRANSCRIPTIONAL REGULATOR LEUO-RELATED"/>
    <property type="match status" value="1"/>
</dbReference>
<feature type="domain" description="HTH lysR-type" evidence="4">
    <location>
        <begin position="9"/>
        <end position="54"/>
    </location>
</feature>
<dbReference type="SUPFAM" id="SSF46785">
    <property type="entry name" value="Winged helix' DNA-binding domain"/>
    <property type="match status" value="1"/>
</dbReference>
<dbReference type="PANTHER" id="PTHR30118:SF15">
    <property type="entry name" value="TRANSCRIPTIONAL REGULATORY PROTEIN"/>
    <property type="match status" value="1"/>
</dbReference>
<dbReference type="Proteomes" id="UP001464891">
    <property type="component" value="Unassembled WGS sequence"/>
</dbReference>
<keyword evidence="2" id="KW-0238">DNA-binding</keyword>
<proteinExistence type="predicted"/>
<keyword evidence="6" id="KW-1185">Reference proteome</keyword>
<dbReference type="PROSITE" id="PS50931">
    <property type="entry name" value="HTH_LYSR"/>
    <property type="match status" value="1"/>
</dbReference>
<dbReference type="EMBL" id="JAMPKM010000030">
    <property type="protein sequence ID" value="MEP0820451.1"/>
    <property type="molecule type" value="Genomic_DNA"/>
</dbReference>
<sequence>MKSIDLGAVELNLLVAFEALYIHQSVTLTAQRIHIEQPAMSAALGRLRSLFDDG</sequence>
<comment type="caution">
    <text evidence="5">The sequence shown here is derived from an EMBL/GenBank/DDBJ whole genome shotgun (WGS) entry which is preliminary data.</text>
</comment>
<organism evidence="5 6">
    <name type="scientific">Trichocoleus desertorum GB2-A4</name>
    <dbReference type="NCBI Taxonomy" id="2933944"/>
    <lineage>
        <taxon>Bacteria</taxon>
        <taxon>Bacillati</taxon>
        <taxon>Cyanobacteriota</taxon>
        <taxon>Cyanophyceae</taxon>
        <taxon>Leptolyngbyales</taxon>
        <taxon>Trichocoleusaceae</taxon>
        <taxon>Trichocoleus</taxon>
    </lineage>
</organism>
<protein>
    <submittedName>
        <fullName evidence="5">LysR family transcriptional regulator</fullName>
    </submittedName>
</protein>
<evidence type="ECO:0000313" key="6">
    <source>
        <dbReference type="Proteomes" id="UP001464891"/>
    </source>
</evidence>
<dbReference type="InterPro" id="IPR000847">
    <property type="entry name" value="LysR_HTH_N"/>
</dbReference>
<gene>
    <name evidence="5" type="ORF">NC998_25465</name>
</gene>
<dbReference type="InterPro" id="IPR036390">
    <property type="entry name" value="WH_DNA-bd_sf"/>
</dbReference>
<evidence type="ECO:0000256" key="2">
    <source>
        <dbReference type="ARBA" id="ARBA00023125"/>
    </source>
</evidence>
<keyword evidence="3" id="KW-0804">Transcription</keyword>
<dbReference type="Pfam" id="PF00126">
    <property type="entry name" value="HTH_1"/>
    <property type="match status" value="1"/>
</dbReference>
<accession>A0ABV0JFB1</accession>
<dbReference type="InterPro" id="IPR050389">
    <property type="entry name" value="LysR-type_TF"/>
</dbReference>
<evidence type="ECO:0000259" key="4">
    <source>
        <dbReference type="PROSITE" id="PS50931"/>
    </source>
</evidence>